<evidence type="ECO:0000313" key="3">
    <source>
        <dbReference type="Proteomes" id="UP000183317"/>
    </source>
</evidence>
<dbReference type="GO" id="GO:0003677">
    <property type="term" value="F:DNA binding"/>
    <property type="evidence" value="ECO:0007669"/>
    <property type="project" value="InterPro"/>
</dbReference>
<dbReference type="InterPro" id="IPR050400">
    <property type="entry name" value="Bact_Cytoskel_RodZ"/>
</dbReference>
<reference evidence="2 3" key="1">
    <citation type="journal article" date="2016" name="Nat. Commun.">
        <title>Thousands of microbial genomes shed light on interconnected biogeochemical processes in an aquifer system.</title>
        <authorList>
            <person name="Anantharaman K."/>
            <person name="Brown C.T."/>
            <person name="Hug L.A."/>
            <person name="Sharon I."/>
            <person name="Castelle C.J."/>
            <person name="Probst A.J."/>
            <person name="Thomas B.C."/>
            <person name="Singh A."/>
            <person name="Wilkins M.J."/>
            <person name="Karaoz U."/>
            <person name="Brodie E.L."/>
            <person name="Williams K.H."/>
            <person name="Hubbard S.S."/>
            <person name="Banfield J.F."/>
        </authorList>
    </citation>
    <scope>NUCLEOTIDE SEQUENCE [LARGE SCALE GENOMIC DNA]</scope>
</reference>
<dbReference type="Pfam" id="PF13413">
    <property type="entry name" value="HTH_25"/>
    <property type="match status" value="1"/>
</dbReference>
<proteinExistence type="predicted"/>
<evidence type="ECO:0000313" key="2">
    <source>
        <dbReference type="EMBL" id="OGE64473.1"/>
    </source>
</evidence>
<dbReference type="AlphaFoldDB" id="A0A1F5MGJ5"/>
<dbReference type="Pfam" id="PF09136">
    <property type="entry name" value="Glucodextran_B"/>
    <property type="match status" value="1"/>
</dbReference>
<organism evidence="2 3">
    <name type="scientific">Candidatus Daviesbacteria bacterium RIFCSPLOWO2_02_FULL_36_8</name>
    <dbReference type="NCBI Taxonomy" id="1797793"/>
    <lineage>
        <taxon>Bacteria</taxon>
        <taxon>Candidatus Daviesiibacteriota</taxon>
    </lineage>
</organism>
<dbReference type="EMBL" id="MFDU01000013">
    <property type="protein sequence ID" value="OGE64473.1"/>
    <property type="molecule type" value="Genomic_DNA"/>
</dbReference>
<evidence type="ECO:0008006" key="4">
    <source>
        <dbReference type="Google" id="ProtNLM"/>
    </source>
</evidence>
<dbReference type="PANTHER" id="PTHR34475:SF1">
    <property type="entry name" value="CYTOSKELETON PROTEIN RODZ"/>
    <property type="match status" value="1"/>
</dbReference>
<comment type="caution">
    <text evidence="2">The sequence shown here is derived from an EMBL/GenBank/DDBJ whole genome shotgun (WGS) entry which is preliminary data.</text>
</comment>
<feature type="transmembrane region" description="Helical" evidence="1">
    <location>
        <begin position="105"/>
        <end position="123"/>
    </location>
</feature>
<sequence>MRTVGQVLKEERERKFYSLEEVEKTTKIRKELLEALEKGLYNKLPPSTFVQGFIKNYGKFLGLNTEKLLAVFRREFSEGKNPPRILESFKNPLDKKGFKLTPTRVLISVIFGLIIIFFAYLWFEYRFLVGAPFLEITKPTDQFNSQFIEVEVSGRTDPEAKVAINNQEIAVDQNGKFSQNIKLSDNSNTIVIVATGQSGKQTKLERTVFLKH</sequence>
<dbReference type="Proteomes" id="UP000183317">
    <property type="component" value="Unassembled WGS sequence"/>
</dbReference>
<name>A0A1F5MGJ5_9BACT</name>
<keyword evidence="1" id="KW-0812">Transmembrane</keyword>
<evidence type="ECO:0000256" key="1">
    <source>
        <dbReference type="SAM" id="Phobius"/>
    </source>
</evidence>
<protein>
    <recommendedName>
        <fullName evidence="4">HTH cro/C1-type domain-containing protein</fullName>
    </recommendedName>
</protein>
<dbReference type="InterPro" id="IPR013783">
    <property type="entry name" value="Ig-like_fold"/>
</dbReference>
<keyword evidence="1" id="KW-0472">Membrane</keyword>
<dbReference type="Gene3D" id="1.10.260.40">
    <property type="entry name" value="lambda repressor-like DNA-binding domains"/>
    <property type="match status" value="1"/>
</dbReference>
<accession>A0A1F5MGJ5</accession>
<dbReference type="Gene3D" id="2.60.40.10">
    <property type="entry name" value="Immunoglobulins"/>
    <property type="match status" value="1"/>
</dbReference>
<gene>
    <name evidence="2" type="ORF">A3J13_01345</name>
</gene>
<keyword evidence="1" id="KW-1133">Transmembrane helix</keyword>
<dbReference type="InterPro" id="IPR010982">
    <property type="entry name" value="Lambda_DNA-bd_dom_sf"/>
</dbReference>
<dbReference type="PANTHER" id="PTHR34475">
    <property type="match status" value="1"/>
</dbReference>